<sequence>MESPPPSPGLELKVEPDSGPESVSEPQPDAAPECDTDPEPGPERRCAVCGCPLPAGGPPPQELFDLRLSGGRPAASAVLPLRRLDVTSPWRLCAPCTALLESRERLRAAAAIGAARAELDDWVARVLSGAGGAASADSVEPAGQGDLVTLNFVDTDLDGK</sequence>
<evidence type="ECO:0000313" key="2">
    <source>
        <dbReference type="EMBL" id="KAF0301637.1"/>
    </source>
</evidence>
<dbReference type="OrthoDB" id="6372448at2759"/>
<gene>
    <name evidence="2" type="ORF">FJT64_026121</name>
</gene>
<accession>A0A6A4W0V6</accession>
<dbReference type="EMBL" id="VIIS01001142">
    <property type="protein sequence ID" value="KAF0301637.1"/>
    <property type="molecule type" value="Genomic_DNA"/>
</dbReference>
<reference evidence="2 3" key="1">
    <citation type="submission" date="2019-07" db="EMBL/GenBank/DDBJ databases">
        <title>Draft genome assembly of a fouling barnacle, Amphibalanus amphitrite (Darwin, 1854): The first reference genome for Thecostraca.</title>
        <authorList>
            <person name="Kim W."/>
        </authorList>
    </citation>
    <scope>NUCLEOTIDE SEQUENCE [LARGE SCALE GENOMIC DNA]</scope>
    <source>
        <strain evidence="2">SNU_AA5</strain>
        <tissue evidence="2">Soma without cirri and trophi</tissue>
    </source>
</reference>
<proteinExistence type="predicted"/>
<organism evidence="2 3">
    <name type="scientific">Amphibalanus amphitrite</name>
    <name type="common">Striped barnacle</name>
    <name type="synonym">Balanus amphitrite</name>
    <dbReference type="NCBI Taxonomy" id="1232801"/>
    <lineage>
        <taxon>Eukaryota</taxon>
        <taxon>Metazoa</taxon>
        <taxon>Ecdysozoa</taxon>
        <taxon>Arthropoda</taxon>
        <taxon>Crustacea</taxon>
        <taxon>Multicrustacea</taxon>
        <taxon>Cirripedia</taxon>
        <taxon>Thoracica</taxon>
        <taxon>Thoracicalcarea</taxon>
        <taxon>Balanomorpha</taxon>
        <taxon>Balanoidea</taxon>
        <taxon>Balanidae</taxon>
        <taxon>Amphibalaninae</taxon>
        <taxon>Amphibalanus</taxon>
    </lineage>
</organism>
<feature type="region of interest" description="Disordered" evidence="1">
    <location>
        <begin position="1"/>
        <end position="43"/>
    </location>
</feature>
<protein>
    <submittedName>
        <fullName evidence="2">Uncharacterized protein</fullName>
    </submittedName>
</protein>
<dbReference type="Proteomes" id="UP000440578">
    <property type="component" value="Unassembled WGS sequence"/>
</dbReference>
<comment type="caution">
    <text evidence="2">The sequence shown here is derived from an EMBL/GenBank/DDBJ whole genome shotgun (WGS) entry which is preliminary data.</text>
</comment>
<evidence type="ECO:0000313" key="3">
    <source>
        <dbReference type="Proteomes" id="UP000440578"/>
    </source>
</evidence>
<keyword evidence="3" id="KW-1185">Reference proteome</keyword>
<name>A0A6A4W0V6_AMPAM</name>
<dbReference type="AlphaFoldDB" id="A0A6A4W0V6"/>
<evidence type="ECO:0000256" key="1">
    <source>
        <dbReference type="SAM" id="MobiDB-lite"/>
    </source>
</evidence>